<keyword evidence="2" id="KW-1185">Reference proteome</keyword>
<name>A0AA48RG68_9BACL</name>
<organism evidence="1 2">
    <name type="scientific">Brevibacillus aydinogluensis</name>
    <dbReference type="NCBI Taxonomy" id="927786"/>
    <lineage>
        <taxon>Bacteria</taxon>
        <taxon>Bacillati</taxon>
        <taxon>Bacillota</taxon>
        <taxon>Bacilli</taxon>
        <taxon>Bacillales</taxon>
        <taxon>Paenibacillaceae</taxon>
        <taxon>Brevibacillus</taxon>
    </lineage>
</organism>
<evidence type="ECO:0000313" key="1">
    <source>
        <dbReference type="EMBL" id="CAJ1001465.1"/>
    </source>
</evidence>
<dbReference type="KEGG" id="bayd:BSPP4475_03890"/>
<sequence>MSSCAASRQKMLQNYNFFRLRDTYFPSAPRMIERECVHAISTGSAYGRAEFDAKELMALERKRYYITLQSGTTVAEIRDVKGDSTYDFEIEATEVEAGMLRDLFNHCAHGDFMMWMHGHTLWSDMPDRDNDEYDDNLREIYRMIYRLGTPKTRNDLQQMGLVERLGLDRDGLRPL</sequence>
<evidence type="ECO:0000313" key="2">
    <source>
        <dbReference type="Proteomes" id="UP001189619"/>
    </source>
</evidence>
<dbReference type="Proteomes" id="UP001189619">
    <property type="component" value="Chromosome"/>
</dbReference>
<dbReference type="EMBL" id="OY569118">
    <property type="protein sequence ID" value="CAJ1001465.1"/>
    <property type="molecule type" value="Genomic_DNA"/>
</dbReference>
<protein>
    <submittedName>
        <fullName evidence="1">Uncharacterized protein</fullName>
    </submittedName>
</protein>
<accession>A0AA48RG68</accession>
<proteinExistence type="predicted"/>
<dbReference type="AlphaFoldDB" id="A0AA48RG68"/>
<reference evidence="1" key="1">
    <citation type="submission" date="2023-07" db="EMBL/GenBank/DDBJ databases">
        <authorList>
            <person name="Ivanov I."/>
            <person name="Teneva D."/>
            <person name="Stoikov I."/>
        </authorList>
    </citation>
    <scope>NUCLEOTIDE SEQUENCE</scope>
    <source>
        <strain evidence="1">4475</strain>
    </source>
</reference>
<gene>
    <name evidence="1" type="ORF">BSPP4475_03890</name>
</gene>